<protein>
    <recommendedName>
        <fullName evidence="4">non-specific protein-tyrosine kinase</fullName>
        <ecNumber evidence="4">2.7.10.2</ecNumber>
    </recommendedName>
</protein>
<dbReference type="SUPFAM" id="SSF52540">
    <property type="entry name" value="P-loop containing nucleoside triphosphate hydrolases"/>
    <property type="match status" value="1"/>
</dbReference>
<comment type="similarity">
    <text evidence="3">Belongs to the etk/wzc family.</text>
</comment>
<dbReference type="CDD" id="cd05387">
    <property type="entry name" value="BY-kinase"/>
    <property type="match status" value="1"/>
</dbReference>
<dbReference type="InterPro" id="IPR025669">
    <property type="entry name" value="AAA_dom"/>
</dbReference>
<dbReference type="InterPro" id="IPR050445">
    <property type="entry name" value="Bact_polysacc_biosynth/exp"/>
</dbReference>
<evidence type="ECO:0000259" key="17">
    <source>
        <dbReference type="Pfam" id="PF02706"/>
    </source>
</evidence>
<dbReference type="InterPro" id="IPR005702">
    <property type="entry name" value="Wzc-like_C"/>
</dbReference>
<dbReference type="Proteomes" id="UP001301140">
    <property type="component" value="Unassembled WGS sequence"/>
</dbReference>
<evidence type="ECO:0000256" key="14">
    <source>
        <dbReference type="ARBA" id="ARBA00023137"/>
    </source>
</evidence>
<evidence type="ECO:0000256" key="8">
    <source>
        <dbReference type="ARBA" id="ARBA00022692"/>
    </source>
</evidence>
<keyword evidence="20" id="KW-1185">Reference proteome</keyword>
<keyword evidence="16" id="KW-0175">Coiled coil</keyword>
<keyword evidence="13" id="KW-0472">Membrane</keyword>
<evidence type="ECO:0000256" key="13">
    <source>
        <dbReference type="ARBA" id="ARBA00023136"/>
    </source>
</evidence>
<gene>
    <name evidence="19" type="ORF">PZ740_06705</name>
</gene>
<sequence>MTLPHEHSPATTVRDVLLLVRRRKWLIMLGTAIGTSLSVALAMSSQPQYTATAAIVIEPSQAPVAGMSWGAPSITSDIHMVSTQLDIIRSRQQMARVLDDLKLLERPAFRTAVEEQFTDSATRIVRLVSAAAAWFPEMVTRTTAASGLPAMLVSSPAAMPGETAAVDDAGAAMWARQVHEAAIDAFNKRFGASQEADSRVISIRFTATDPALAADVVNRAAELYVQAQLTNKLSEVERISLWLSERIAVMGEEVRAAEAAVQSYRAEAGLTDEQRARSDQLELMELNRALGMARVDLLDLQSKKETIDRARGRGDTQALLGLVSSPILISLRERELELGRQEAELSSSFGSRHPRMQLLVEEKKQLSAKISQEAGRLALDLDRERSRAAEQVRQLESQIAAYKAQDYQRGGAEVGLRQLERQSEASRRIYELFLQRFKEIGEQQAIIEPDAQVISYANPPVRPSSLSPKIFSLLGFTASLGASALLALVAEGLDRRARSARQMERVTGLRVLGVVPRLRSSRAARPDRYLLERPISGYAEAMRSTYTALRFSDPEEAPRTVLVTSALGNEGKTTFALSLATAARQWGHRVMLVDADLRHPSVARAAGVRVEAGLVEVANGEVALADAIVTTENGLDILGIAEASRNLTGLMGNRKVQELFDKLRDSYELVVIDSPPVLAVTDARITAAQVDRTIFAVGWRQTPVSAVRRALQLLRDSRASMAGVVLLRVDARSYMYYENEDGANYYRKIKGYYVD</sequence>
<dbReference type="PANTHER" id="PTHR32309:SF13">
    <property type="entry name" value="FERRIC ENTEROBACTIN TRANSPORT PROTEIN FEPE"/>
    <property type="match status" value="1"/>
</dbReference>
<evidence type="ECO:0000256" key="3">
    <source>
        <dbReference type="ARBA" id="ARBA00008883"/>
    </source>
</evidence>
<evidence type="ECO:0000313" key="20">
    <source>
        <dbReference type="Proteomes" id="UP001301140"/>
    </source>
</evidence>
<evidence type="ECO:0000256" key="2">
    <source>
        <dbReference type="ARBA" id="ARBA00007316"/>
    </source>
</evidence>
<dbReference type="EMBL" id="JARGEQ010000061">
    <property type="protein sequence ID" value="MDF1586071.1"/>
    <property type="molecule type" value="Genomic_DNA"/>
</dbReference>
<evidence type="ECO:0000313" key="19">
    <source>
        <dbReference type="EMBL" id="MDF1586071.1"/>
    </source>
</evidence>
<feature type="coiled-coil region" evidence="16">
    <location>
        <begin position="378"/>
        <end position="405"/>
    </location>
</feature>
<comment type="caution">
    <text evidence="19">The sequence shown here is derived from an EMBL/GenBank/DDBJ whole genome shotgun (WGS) entry which is preliminary data.</text>
</comment>
<dbReference type="GO" id="GO:0004713">
    <property type="term" value="F:protein tyrosine kinase activity"/>
    <property type="evidence" value="ECO:0007669"/>
    <property type="project" value="TreeGrafter"/>
</dbReference>
<keyword evidence="11" id="KW-0067">ATP-binding</keyword>
<evidence type="ECO:0000256" key="4">
    <source>
        <dbReference type="ARBA" id="ARBA00011903"/>
    </source>
</evidence>
<dbReference type="InterPro" id="IPR027417">
    <property type="entry name" value="P-loop_NTPase"/>
</dbReference>
<evidence type="ECO:0000259" key="18">
    <source>
        <dbReference type="Pfam" id="PF13614"/>
    </source>
</evidence>
<keyword evidence="8" id="KW-0812">Transmembrane</keyword>
<evidence type="ECO:0000256" key="16">
    <source>
        <dbReference type="SAM" id="Coils"/>
    </source>
</evidence>
<proteinExistence type="inferred from homology"/>
<evidence type="ECO:0000256" key="6">
    <source>
        <dbReference type="ARBA" id="ARBA00022519"/>
    </source>
</evidence>
<keyword evidence="10" id="KW-0418">Kinase</keyword>
<keyword evidence="12" id="KW-1133">Transmembrane helix</keyword>
<evidence type="ECO:0000256" key="7">
    <source>
        <dbReference type="ARBA" id="ARBA00022679"/>
    </source>
</evidence>
<evidence type="ECO:0000256" key="1">
    <source>
        <dbReference type="ARBA" id="ARBA00004429"/>
    </source>
</evidence>
<dbReference type="PANTHER" id="PTHR32309">
    <property type="entry name" value="TYROSINE-PROTEIN KINASE"/>
    <property type="match status" value="1"/>
</dbReference>
<keyword evidence="5" id="KW-1003">Cell membrane</keyword>
<reference evidence="19 20" key="1">
    <citation type="submission" date="2023-03" db="EMBL/GenBank/DDBJ databases">
        <title>YIM 152171 draft genome.</title>
        <authorList>
            <person name="Yang Z."/>
        </authorList>
    </citation>
    <scope>NUCLEOTIDE SEQUENCE [LARGE SCALE GENOMIC DNA]</scope>
    <source>
        <strain evidence="19 20">YIM 152171</strain>
    </source>
</reference>
<evidence type="ECO:0000256" key="11">
    <source>
        <dbReference type="ARBA" id="ARBA00022840"/>
    </source>
</evidence>
<keyword evidence="9" id="KW-0547">Nucleotide-binding</keyword>
<organism evidence="19 20">
    <name type="scientific">Marinimicrococcus flavescens</name>
    <dbReference type="NCBI Taxonomy" id="3031815"/>
    <lineage>
        <taxon>Bacteria</taxon>
        <taxon>Pseudomonadati</taxon>
        <taxon>Pseudomonadota</taxon>
        <taxon>Alphaproteobacteria</taxon>
        <taxon>Geminicoccales</taxon>
        <taxon>Geminicoccaceae</taxon>
        <taxon>Marinimicrococcus</taxon>
    </lineage>
</organism>
<comment type="subcellular location">
    <subcellularLocation>
        <location evidence="1">Cell inner membrane</location>
        <topology evidence="1">Multi-pass membrane protein</topology>
    </subcellularLocation>
</comment>
<dbReference type="Gene3D" id="3.40.50.300">
    <property type="entry name" value="P-loop containing nucleotide triphosphate hydrolases"/>
    <property type="match status" value="1"/>
</dbReference>
<evidence type="ECO:0000256" key="10">
    <source>
        <dbReference type="ARBA" id="ARBA00022777"/>
    </source>
</evidence>
<dbReference type="AlphaFoldDB" id="A0AAP3UZF5"/>
<evidence type="ECO:0000256" key="5">
    <source>
        <dbReference type="ARBA" id="ARBA00022475"/>
    </source>
</evidence>
<name>A0AAP3UZF5_9PROT</name>
<feature type="domain" description="Polysaccharide chain length determinant N-terminal" evidence="17">
    <location>
        <begin position="14"/>
        <end position="101"/>
    </location>
</feature>
<comment type="similarity">
    <text evidence="2">Belongs to the CpsD/CapB family.</text>
</comment>
<feature type="domain" description="AAA" evidence="18">
    <location>
        <begin position="564"/>
        <end position="682"/>
    </location>
</feature>
<keyword evidence="14" id="KW-0829">Tyrosine-protein kinase</keyword>
<dbReference type="Pfam" id="PF13614">
    <property type="entry name" value="AAA_31"/>
    <property type="match status" value="1"/>
</dbReference>
<evidence type="ECO:0000256" key="15">
    <source>
        <dbReference type="ARBA" id="ARBA00051245"/>
    </source>
</evidence>
<dbReference type="RefSeq" id="WP_327788491.1">
    <property type="nucleotide sequence ID" value="NZ_JARGEQ010000061.1"/>
</dbReference>
<evidence type="ECO:0000256" key="9">
    <source>
        <dbReference type="ARBA" id="ARBA00022741"/>
    </source>
</evidence>
<dbReference type="GO" id="GO:0005886">
    <property type="term" value="C:plasma membrane"/>
    <property type="evidence" value="ECO:0007669"/>
    <property type="project" value="UniProtKB-SubCell"/>
</dbReference>
<accession>A0AAP3UZF5</accession>
<evidence type="ECO:0000256" key="12">
    <source>
        <dbReference type="ARBA" id="ARBA00022989"/>
    </source>
</evidence>
<dbReference type="InterPro" id="IPR003856">
    <property type="entry name" value="LPS_length_determ_N"/>
</dbReference>
<dbReference type="EC" id="2.7.10.2" evidence="4"/>
<keyword evidence="6" id="KW-0997">Cell inner membrane</keyword>
<comment type="catalytic activity">
    <reaction evidence="15">
        <text>L-tyrosyl-[protein] + ATP = O-phospho-L-tyrosyl-[protein] + ADP + H(+)</text>
        <dbReference type="Rhea" id="RHEA:10596"/>
        <dbReference type="Rhea" id="RHEA-COMP:10136"/>
        <dbReference type="Rhea" id="RHEA-COMP:20101"/>
        <dbReference type="ChEBI" id="CHEBI:15378"/>
        <dbReference type="ChEBI" id="CHEBI:30616"/>
        <dbReference type="ChEBI" id="CHEBI:46858"/>
        <dbReference type="ChEBI" id="CHEBI:61978"/>
        <dbReference type="ChEBI" id="CHEBI:456216"/>
        <dbReference type="EC" id="2.7.10.2"/>
    </reaction>
</comment>
<dbReference type="Pfam" id="PF02706">
    <property type="entry name" value="Wzz"/>
    <property type="match status" value="1"/>
</dbReference>
<keyword evidence="7" id="KW-0808">Transferase</keyword>